<reference evidence="2 3" key="1">
    <citation type="submission" date="2024-10" db="EMBL/GenBank/DDBJ databases">
        <title>Updated reference genomes for cyclostephanoid diatoms.</title>
        <authorList>
            <person name="Roberts W.R."/>
            <person name="Alverson A.J."/>
        </authorList>
    </citation>
    <scope>NUCLEOTIDE SEQUENCE [LARGE SCALE GENOMIC DNA]</scope>
    <source>
        <strain evidence="2 3">AJA010-31</strain>
    </source>
</reference>
<evidence type="ECO:0000313" key="3">
    <source>
        <dbReference type="Proteomes" id="UP001530400"/>
    </source>
</evidence>
<keyword evidence="3" id="KW-1185">Reference proteome</keyword>
<name>A0ABD3PTB2_9STRA</name>
<feature type="region of interest" description="Disordered" evidence="1">
    <location>
        <begin position="1"/>
        <end position="27"/>
    </location>
</feature>
<gene>
    <name evidence="2" type="ORF">ACHAWO_000136</name>
</gene>
<dbReference type="EMBL" id="JALLPJ020000479">
    <property type="protein sequence ID" value="KAL3790976.1"/>
    <property type="molecule type" value="Genomic_DNA"/>
</dbReference>
<dbReference type="Proteomes" id="UP001530400">
    <property type="component" value="Unassembled WGS sequence"/>
</dbReference>
<dbReference type="AlphaFoldDB" id="A0ABD3PTB2"/>
<evidence type="ECO:0000313" key="2">
    <source>
        <dbReference type="EMBL" id="KAL3790976.1"/>
    </source>
</evidence>
<accession>A0ABD3PTB2</accession>
<comment type="caution">
    <text evidence="2">The sequence shown here is derived from an EMBL/GenBank/DDBJ whole genome shotgun (WGS) entry which is preliminary data.</text>
</comment>
<proteinExistence type="predicted"/>
<organism evidence="2 3">
    <name type="scientific">Cyclotella atomus</name>
    <dbReference type="NCBI Taxonomy" id="382360"/>
    <lineage>
        <taxon>Eukaryota</taxon>
        <taxon>Sar</taxon>
        <taxon>Stramenopiles</taxon>
        <taxon>Ochrophyta</taxon>
        <taxon>Bacillariophyta</taxon>
        <taxon>Coscinodiscophyceae</taxon>
        <taxon>Thalassiosirophycidae</taxon>
        <taxon>Stephanodiscales</taxon>
        <taxon>Stephanodiscaceae</taxon>
        <taxon>Cyclotella</taxon>
    </lineage>
</organism>
<evidence type="ECO:0000256" key="1">
    <source>
        <dbReference type="SAM" id="MobiDB-lite"/>
    </source>
</evidence>
<protein>
    <submittedName>
        <fullName evidence="2">Uncharacterized protein</fullName>
    </submittedName>
</protein>
<sequence length="188" mass="20964">MDQADPQNEATDLDDPQQQADEITANPNVRVPNKRLAQICANFTIQGIRGNSRASSTFAAHQRNNERLILFLYDGLLRAEISSFLGPPGSTPPRQTVIFDAFTASADTFAQFLTTVKSNDNGIKKGQQTYASYQSSMTFLFRRYRYSPLQAFDEDVRDDIDRVTRSSAQAMQAGEGNHEGTFGMETDH</sequence>
<feature type="region of interest" description="Disordered" evidence="1">
    <location>
        <begin position="165"/>
        <end position="188"/>
    </location>
</feature>